<accession>A0A0R3U7A6</accession>
<gene>
    <name evidence="2" type="ORF">MCOS_LOCUS2703</name>
</gene>
<evidence type="ECO:0000313" key="4">
    <source>
        <dbReference type="WBParaSite" id="MCOS_0000270201-mRNA-1"/>
    </source>
</evidence>
<feature type="compositionally biased region" description="Basic and acidic residues" evidence="1">
    <location>
        <begin position="67"/>
        <end position="76"/>
    </location>
</feature>
<protein>
    <submittedName>
        <fullName evidence="4">Transposase</fullName>
    </submittedName>
</protein>
<dbReference type="EMBL" id="UXSR01000479">
    <property type="protein sequence ID" value="VDD76700.1"/>
    <property type="molecule type" value="Genomic_DNA"/>
</dbReference>
<evidence type="ECO:0000256" key="1">
    <source>
        <dbReference type="SAM" id="MobiDB-lite"/>
    </source>
</evidence>
<evidence type="ECO:0000313" key="3">
    <source>
        <dbReference type="Proteomes" id="UP000267029"/>
    </source>
</evidence>
<evidence type="ECO:0000313" key="2">
    <source>
        <dbReference type="EMBL" id="VDD76700.1"/>
    </source>
</evidence>
<organism evidence="4">
    <name type="scientific">Mesocestoides corti</name>
    <name type="common">Flatworm</name>
    <dbReference type="NCBI Taxonomy" id="53468"/>
    <lineage>
        <taxon>Eukaryota</taxon>
        <taxon>Metazoa</taxon>
        <taxon>Spiralia</taxon>
        <taxon>Lophotrochozoa</taxon>
        <taxon>Platyhelminthes</taxon>
        <taxon>Cestoda</taxon>
        <taxon>Eucestoda</taxon>
        <taxon>Cyclophyllidea</taxon>
        <taxon>Mesocestoididae</taxon>
        <taxon>Mesocestoides</taxon>
    </lineage>
</organism>
<feature type="region of interest" description="Disordered" evidence="1">
    <location>
        <begin position="36"/>
        <end position="76"/>
    </location>
</feature>
<dbReference type="Proteomes" id="UP000267029">
    <property type="component" value="Unassembled WGS sequence"/>
</dbReference>
<reference evidence="2 3" key="2">
    <citation type="submission" date="2018-10" db="EMBL/GenBank/DDBJ databases">
        <authorList>
            <consortium name="Pathogen Informatics"/>
        </authorList>
    </citation>
    <scope>NUCLEOTIDE SEQUENCE [LARGE SCALE GENOMIC DNA]</scope>
</reference>
<proteinExistence type="predicted"/>
<dbReference type="AlphaFoldDB" id="A0A0R3U7A6"/>
<keyword evidence="3" id="KW-1185">Reference proteome</keyword>
<name>A0A0R3U7A6_MESCO</name>
<dbReference type="WBParaSite" id="MCOS_0000270201-mRNA-1">
    <property type="protein sequence ID" value="MCOS_0000270201-mRNA-1"/>
    <property type="gene ID" value="MCOS_0000270201"/>
</dbReference>
<feature type="compositionally biased region" description="Polar residues" evidence="1">
    <location>
        <begin position="47"/>
        <end position="60"/>
    </location>
</feature>
<reference evidence="4" key="1">
    <citation type="submission" date="2017-02" db="UniProtKB">
        <authorList>
            <consortium name="WormBaseParasite"/>
        </authorList>
    </citation>
    <scope>IDENTIFICATION</scope>
</reference>
<sequence length="76" mass="8309">MACSHHLGAQSLVECKQHGLVARSRDRWRDFQLRGVTPSLNDAPGAESQSAHEFSVSTPAPWNGHTGEQDDQGKNI</sequence>